<evidence type="ECO:0000259" key="8">
    <source>
        <dbReference type="Pfam" id="PF12696"/>
    </source>
</evidence>
<feature type="compositionally biased region" description="Low complexity" evidence="6">
    <location>
        <begin position="534"/>
        <end position="548"/>
    </location>
</feature>
<keyword evidence="3 7" id="KW-0812">Transmembrane</keyword>
<feature type="transmembrane region" description="Helical" evidence="7">
    <location>
        <begin position="7"/>
        <end position="26"/>
    </location>
</feature>
<dbReference type="InterPro" id="IPR051539">
    <property type="entry name" value="T4SS-coupling_protein"/>
</dbReference>
<evidence type="ECO:0000256" key="5">
    <source>
        <dbReference type="ARBA" id="ARBA00023136"/>
    </source>
</evidence>
<protein>
    <recommendedName>
        <fullName evidence="8">TraD/TraG TraM recognition site domain-containing protein</fullName>
    </recommendedName>
</protein>
<dbReference type="PANTHER" id="PTHR37937:SF1">
    <property type="entry name" value="CONJUGATIVE TRANSFER: DNA TRANSPORT"/>
    <property type="match status" value="1"/>
</dbReference>
<feature type="compositionally biased region" description="Basic residues" evidence="6">
    <location>
        <begin position="549"/>
        <end position="558"/>
    </location>
</feature>
<gene>
    <name evidence="9" type="ORF">Aca07nite_27810</name>
</gene>
<dbReference type="EMBL" id="BOMF01000055">
    <property type="protein sequence ID" value="GID45506.1"/>
    <property type="molecule type" value="Genomic_DNA"/>
</dbReference>
<dbReference type="Pfam" id="PF12696">
    <property type="entry name" value="TraG-D_C"/>
    <property type="match status" value="1"/>
</dbReference>
<organism evidence="9">
    <name type="scientific">Actinoplanes campanulatus</name>
    <dbReference type="NCBI Taxonomy" id="113559"/>
    <lineage>
        <taxon>Bacteria</taxon>
        <taxon>Bacillati</taxon>
        <taxon>Actinomycetota</taxon>
        <taxon>Actinomycetes</taxon>
        <taxon>Micromonosporales</taxon>
        <taxon>Micromonosporaceae</taxon>
        <taxon>Actinoplanes</taxon>
    </lineage>
</organism>
<sequence length="558" mass="59577">MKLTTKMLVRAAGAGLLLTALGWLLVRHTSHLLTGAGLILAGLGLTFGPLWWRLRSGGKGSAGAIGRWDRHARRNAGTASRWDVFRTSSAWAMRRKAAVIRPSLAGMRWWDRWRVPLRSYAVPLARTGGQTVWTSGEESTLRIGRPGTGKSAEMACRVIDAPGGVVVTSTAADLYELTAPLRAGRGPVRVFNPGGLGGIGSSLRWSPLSGCEDPATAHRRATDLMGPSQPGTEGERWAIQARRVLAVWLHAAALGGYRMTDVAAWVADPDTAGEQILTALKTSPRAAAMMQAAAQSIAMSVRTRDGVMLAMAPALAWTTLPDAALVGDPDPAATLFTVDELTDRRGALYLLGDDDGTVGPLVAALVAEITYQARHTAAGRPGGRLDPGLTLVLDEVALTCATPLDKWMAELRKRSIVIHAACQGLGQLRARWGNDGASMILNSAAAVLVFGGCKDAQDLRAFGDLAGERDEVTATRDASGRVTSTATRRVPVMPPAMLAGLPNFQALLIRHGMRVVLVHTPIAWKRRDVRRATRPAARPRTVRRPGLARLRRPARTTA</sequence>
<proteinExistence type="predicted"/>
<keyword evidence="5 7" id="KW-0472">Membrane</keyword>
<evidence type="ECO:0000256" key="1">
    <source>
        <dbReference type="ARBA" id="ARBA00004651"/>
    </source>
</evidence>
<dbReference type="RefSeq" id="WP_204296002.1">
    <property type="nucleotide sequence ID" value="NZ_BAAAGQ010000041.1"/>
</dbReference>
<name>A0ABQ3WGY6_9ACTN</name>
<dbReference type="InterPro" id="IPR032689">
    <property type="entry name" value="TraG-D_C"/>
</dbReference>
<evidence type="ECO:0000256" key="6">
    <source>
        <dbReference type="SAM" id="MobiDB-lite"/>
    </source>
</evidence>
<dbReference type="Gene3D" id="3.40.50.300">
    <property type="entry name" value="P-loop containing nucleotide triphosphate hydrolases"/>
    <property type="match status" value="1"/>
</dbReference>
<dbReference type="InterPro" id="IPR027417">
    <property type="entry name" value="P-loop_NTPase"/>
</dbReference>
<evidence type="ECO:0000256" key="2">
    <source>
        <dbReference type="ARBA" id="ARBA00022475"/>
    </source>
</evidence>
<dbReference type="CDD" id="cd01127">
    <property type="entry name" value="TrwB_TraG_TraD_VirD4"/>
    <property type="match status" value="1"/>
</dbReference>
<evidence type="ECO:0000256" key="3">
    <source>
        <dbReference type="ARBA" id="ARBA00022692"/>
    </source>
</evidence>
<feature type="transmembrane region" description="Helical" evidence="7">
    <location>
        <begin position="32"/>
        <end position="52"/>
    </location>
</feature>
<evidence type="ECO:0000256" key="7">
    <source>
        <dbReference type="SAM" id="Phobius"/>
    </source>
</evidence>
<feature type="region of interest" description="Disordered" evidence="6">
    <location>
        <begin position="533"/>
        <end position="558"/>
    </location>
</feature>
<keyword evidence="2" id="KW-1003">Cell membrane</keyword>
<reference evidence="9" key="1">
    <citation type="submission" date="2021-01" db="EMBL/GenBank/DDBJ databases">
        <title>Whole genome shotgun sequence of Actinoplanes capillaceus NBRC 16408.</title>
        <authorList>
            <person name="Komaki H."/>
            <person name="Tamura T."/>
        </authorList>
    </citation>
    <scope>NUCLEOTIDE SEQUENCE [LARGE SCALE GENOMIC DNA]</scope>
    <source>
        <strain evidence="9">NBRC 16408</strain>
    </source>
</reference>
<accession>A0ABQ3WGY6</accession>
<comment type="subcellular location">
    <subcellularLocation>
        <location evidence="1">Cell membrane</location>
        <topology evidence="1">Multi-pass membrane protein</topology>
    </subcellularLocation>
</comment>
<evidence type="ECO:0000256" key="4">
    <source>
        <dbReference type="ARBA" id="ARBA00022989"/>
    </source>
</evidence>
<feature type="domain" description="TraD/TraG TraM recognition site" evidence="8">
    <location>
        <begin position="389"/>
        <end position="502"/>
    </location>
</feature>
<comment type="caution">
    <text evidence="9">The sequence shown here is derived from an EMBL/GenBank/DDBJ whole genome shotgun (WGS) entry which is preliminary data.</text>
</comment>
<dbReference type="PANTHER" id="PTHR37937">
    <property type="entry name" value="CONJUGATIVE TRANSFER: DNA TRANSPORT"/>
    <property type="match status" value="1"/>
</dbReference>
<dbReference type="SUPFAM" id="SSF52540">
    <property type="entry name" value="P-loop containing nucleoside triphosphate hydrolases"/>
    <property type="match status" value="1"/>
</dbReference>
<evidence type="ECO:0000313" key="9">
    <source>
        <dbReference type="EMBL" id="GID45506.1"/>
    </source>
</evidence>
<keyword evidence="4 7" id="KW-1133">Transmembrane helix</keyword>